<dbReference type="EMBL" id="JAUOTP010000002">
    <property type="protein sequence ID" value="MDO6414030.1"/>
    <property type="molecule type" value="Genomic_DNA"/>
</dbReference>
<proteinExistence type="predicted"/>
<protein>
    <submittedName>
        <fullName evidence="1">Uncharacterized protein</fullName>
    </submittedName>
</protein>
<organism evidence="1 2">
    <name type="scientific">Sphingomonas natans</name>
    <dbReference type="NCBI Taxonomy" id="3063330"/>
    <lineage>
        <taxon>Bacteria</taxon>
        <taxon>Pseudomonadati</taxon>
        <taxon>Pseudomonadota</taxon>
        <taxon>Alphaproteobacteria</taxon>
        <taxon>Sphingomonadales</taxon>
        <taxon>Sphingomonadaceae</taxon>
        <taxon>Sphingomonas</taxon>
    </lineage>
</organism>
<reference evidence="1" key="1">
    <citation type="submission" date="2023-07" db="EMBL/GenBank/DDBJ databases">
        <authorList>
            <person name="Kim M."/>
        </authorList>
    </citation>
    <scope>NUCLEOTIDE SEQUENCE</scope>
    <source>
        <strain evidence="1">BIUV-7</strain>
    </source>
</reference>
<dbReference type="RefSeq" id="WP_303540865.1">
    <property type="nucleotide sequence ID" value="NZ_JAUOTP010000002.1"/>
</dbReference>
<comment type="caution">
    <text evidence="1">The sequence shown here is derived from an EMBL/GenBank/DDBJ whole genome shotgun (WGS) entry which is preliminary data.</text>
</comment>
<gene>
    <name evidence="1" type="ORF">Q4F19_06525</name>
</gene>
<evidence type="ECO:0000313" key="2">
    <source>
        <dbReference type="Proteomes" id="UP001169764"/>
    </source>
</evidence>
<evidence type="ECO:0000313" key="1">
    <source>
        <dbReference type="EMBL" id="MDO6414030.1"/>
    </source>
</evidence>
<name>A0ABT8Y8L8_9SPHN</name>
<keyword evidence="2" id="KW-1185">Reference proteome</keyword>
<dbReference type="Proteomes" id="UP001169764">
    <property type="component" value="Unassembled WGS sequence"/>
</dbReference>
<sequence>MNMTHHFEGREQGDGSDAASAWNAKFEFDGHVAEADGAAENAQSQFAAASYVLDTFEKYLIGRGGELKTLTQSAEWHLVASLLRCGLDQCDVVRQKIDLIRETDFQPIVRR</sequence>
<accession>A0ABT8Y8L8</accession>